<dbReference type="InterPro" id="IPR000618">
    <property type="entry name" value="Insect_cuticle"/>
</dbReference>
<keyword evidence="2 4" id="KW-0732">Signal</keyword>
<evidence type="ECO:0000256" key="3">
    <source>
        <dbReference type="PROSITE-ProRule" id="PRU00497"/>
    </source>
</evidence>
<dbReference type="PROSITE" id="PS51155">
    <property type="entry name" value="CHIT_BIND_RR_2"/>
    <property type="match status" value="1"/>
</dbReference>
<dbReference type="AlphaFoldDB" id="A0AAV1JVR4"/>
<dbReference type="GO" id="GO:0062129">
    <property type="term" value="C:chitin-based extracellular matrix"/>
    <property type="evidence" value="ECO:0007669"/>
    <property type="project" value="TreeGrafter"/>
</dbReference>
<proteinExistence type="predicted"/>
<dbReference type="EMBL" id="CAVLEF010000225">
    <property type="protein sequence ID" value="CAK1553614.1"/>
    <property type="molecule type" value="Genomic_DNA"/>
</dbReference>
<dbReference type="InterPro" id="IPR050468">
    <property type="entry name" value="Cuticle_Struct_Prot"/>
</dbReference>
<keyword evidence="1 3" id="KW-0193">Cuticle</keyword>
<gene>
    <name evidence="5" type="ORF">LNINA_LOCUS12585</name>
</gene>
<sequence length="243" mass="28759">MVKGMRRILVALTFMFLIPHWETLGLSEWPRNLIINTNGLGQYSFEFQTPDGTYRKEDGGMFPNLHGLNRYAVRGEYSFKDPEGYLHSVNYFADENGYQTISEEDYRYNDRRVLHLLIKRTHCVIYTYEDVELRRIFPSEFPQDTIRKSGAADPEHLGRYAEIKNYFRNPKSDVNSHFEELACSDVNGKQVCKVDLDRYPPEEDQYYLLTAQEHHLDKRRVFCFMLLCFTEDELDRVVSSFDM</sequence>
<evidence type="ECO:0000313" key="6">
    <source>
        <dbReference type="Proteomes" id="UP001497472"/>
    </source>
</evidence>
<feature type="signal peptide" evidence="4">
    <location>
        <begin position="1"/>
        <end position="23"/>
    </location>
</feature>
<dbReference type="PANTHER" id="PTHR10380">
    <property type="entry name" value="CUTICLE PROTEIN"/>
    <property type="match status" value="1"/>
</dbReference>
<dbReference type="Pfam" id="PF00379">
    <property type="entry name" value="Chitin_bind_4"/>
    <property type="match status" value="1"/>
</dbReference>
<dbReference type="GO" id="GO:0008010">
    <property type="term" value="F:structural constituent of chitin-based larval cuticle"/>
    <property type="evidence" value="ECO:0007669"/>
    <property type="project" value="TreeGrafter"/>
</dbReference>
<protein>
    <submittedName>
        <fullName evidence="5">Uncharacterized protein</fullName>
    </submittedName>
</protein>
<comment type="caution">
    <text evidence="5">The sequence shown here is derived from an EMBL/GenBank/DDBJ whole genome shotgun (WGS) entry which is preliminary data.</text>
</comment>
<dbReference type="Proteomes" id="UP001497472">
    <property type="component" value="Unassembled WGS sequence"/>
</dbReference>
<keyword evidence="6" id="KW-1185">Reference proteome</keyword>
<evidence type="ECO:0000256" key="4">
    <source>
        <dbReference type="SAM" id="SignalP"/>
    </source>
</evidence>
<evidence type="ECO:0000313" key="5">
    <source>
        <dbReference type="EMBL" id="CAK1553614.1"/>
    </source>
</evidence>
<accession>A0AAV1JVR4</accession>
<reference evidence="5 6" key="1">
    <citation type="submission" date="2023-11" db="EMBL/GenBank/DDBJ databases">
        <authorList>
            <person name="Okamura Y."/>
        </authorList>
    </citation>
    <scope>NUCLEOTIDE SEQUENCE [LARGE SCALE GENOMIC DNA]</scope>
</reference>
<name>A0AAV1JVR4_9NEOP</name>
<evidence type="ECO:0000256" key="2">
    <source>
        <dbReference type="ARBA" id="ARBA00022729"/>
    </source>
</evidence>
<evidence type="ECO:0000256" key="1">
    <source>
        <dbReference type="ARBA" id="ARBA00022460"/>
    </source>
</evidence>
<dbReference type="PANTHER" id="PTHR10380:SF173">
    <property type="entry name" value="CUTICULAR PROTEIN 47EF, ISOFORM C-RELATED"/>
    <property type="match status" value="1"/>
</dbReference>
<organism evidence="5 6">
    <name type="scientific">Leptosia nina</name>
    <dbReference type="NCBI Taxonomy" id="320188"/>
    <lineage>
        <taxon>Eukaryota</taxon>
        <taxon>Metazoa</taxon>
        <taxon>Ecdysozoa</taxon>
        <taxon>Arthropoda</taxon>
        <taxon>Hexapoda</taxon>
        <taxon>Insecta</taxon>
        <taxon>Pterygota</taxon>
        <taxon>Neoptera</taxon>
        <taxon>Endopterygota</taxon>
        <taxon>Lepidoptera</taxon>
        <taxon>Glossata</taxon>
        <taxon>Ditrysia</taxon>
        <taxon>Papilionoidea</taxon>
        <taxon>Pieridae</taxon>
        <taxon>Pierinae</taxon>
        <taxon>Leptosia</taxon>
    </lineage>
</organism>
<dbReference type="PRINTS" id="PR00947">
    <property type="entry name" value="CUTICLE"/>
</dbReference>
<feature type="chain" id="PRO_5043438240" evidence="4">
    <location>
        <begin position="24"/>
        <end position="243"/>
    </location>
</feature>